<dbReference type="InterPro" id="IPR012347">
    <property type="entry name" value="Ferritin-like"/>
</dbReference>
<organism evidence="3 4">
    <name type="scientific">Pontibacter arcticus</name>
    <dbReference type="NCBI Taxonomy" id="2080288"/>
    <lineage>
        <taxon>Bacteria</taxon>
        <taxon>Pseudomonadati</taxon>
        <taxon>Bacteroidota</taxon>
        <taxon>Cytophagia</taxon>
        <taxon>Cytophagales</taxon>
        <taxon>Hymenobacteraceae</taxon>
        <taxon>Pontibacter</taxon>
    </lineage>
</organism>
<dbReference type="PANTHER" id="PTHR38593:SF1">
    <property type="entry name" value="BLR2558 PROTEIN"/>
    <property type="match status" value="1"/>
</dbReference>
<dbReference type="Gene3D" id="1.20.1260.10">
    <property type="match status" value="1"/>
</dbReference>
<dbReference type="OrthoDB" id="883203at2"/>
<feature type="region of interest" description="Disordered" evidence="1">
    <location>
        <begin position="182"/>
        <end position="201"/>
    </location>
</feature>
<accession>A0A364RIM6</accession>
<dbReference type="Pfam" id="PF13628">
    <property type="entry name" value="DUF4142"/>
    <property type="match status" value="1"/>
</dbReference>
<dbReference type="InterPro" id="IPR025419">
    <property type="entry name" value="DUF4142"/>
</dbReference>
<evidence type="ECO:0000313" key="4">
    <source>
        <dbReference type="Proteomes" id="UP000251692"/>
    </source>
</evidence>
<feature type="domain" description="DUF4142" evidence="2">
    <location>
        <begin position="52"/>
        <end position="185"/>
    </location>
</feature>
<dbReference type="PROSITE" id="PS51257">
    <property type="entry name" value="PROKAR_LIPOPROTEIN"/>
    <property type="match status" value="1"/>
</dbReference>
<evidence type="ECO:0000313" key="3">
    <source>
        <dbReference type="EMBL" id="RAU84125.1"/>
    </source>
</evidence>
<proteinExistence type="predicted"/>
<dbReference type="PANTHER" id="PTHR38593">
    <property type="entry name" value="BLR2558 PROTEIN"/>
    <property type="match status" value="1"/>
</dbReference>
<name>A0A364RIM6_9BACT</name>
<dbReference type="EMBL" id="QMDV01000001">
    <property type="protein sequence ID" value="RAU84125.1"/>
    <property type="molecule type" value="Genomic_DNA"/>
</dbReference>
<keyword evidence="4" id="KW-1185">Reference proteome</keyword>
<evidence type="ECO:0000256" key="1">
    <source>
        <dbReference type="SAM" id="MobiDB-lite"/>
    </source>
</evidence>
<evidence type="ECO:0000259" key="2">
    <source>
        <dbReference type="Pfam" id="PF13628"/>
    </source>
</evidence>
<feature type="compositionally biased region" description="Polar residues" evidence="1">
    <location>
        <begin position="190"/>
        <end position="201"/>
    </location>
</feature>
<dbReference type="RefSeq" id="WP_112304376.1">
    <property type="nucleotide sequence ID" value="NZ_QMDV01000001.1"/>
</dbReference>
<dbReference type="AlphaFoldDB" id="A0A364RIM6"/>
<reference evidence="3 4" key="2">
    <citation type="submission" date="2018-07" db="EMBL/GenBank/DDBJ databases">
        <title>Pontibacter sp. 2b14 genomic sequence and assembly.</title>
        <authorList>
            <person name="Du Z.-J."/>
        </authorList>
    </citation>
    <scope>NUCLEOTIDE SEQUENCE [LARGE SCALE GENOMIC DNA]</scope>
    <source>
        <strain evidence="3 4">2b14</strain>
    </source>
</reference>
<reference evidence="3 4" key="1">
    <citation type="submission" date="2018-06" db="EMBL/GenBank/DDBJ databases">
        <authorList>
            <person name="Liu Z.-W."/>
        </authorList>
    </citation>
    <scope>NUCLEOTIDE SEQUENCE [LARGE SCALE GENOMIC DNA]</scope>
    <source>
        <strain evidence="3 4">2b14</strain>
    </source>
</reference>
<gene>
    <name evidence="3" type="ORF">DP923_03505</name>
</gene>
<dbReference type="Proteomes" id="UP000251692">
    <property type="component" value="Unassembled WGS sequence"/>
</dbReference>
<sequence length="201" mass="22118">MKRIAFTGIIASAFLFGTVACNQDQGAVEDAQETNEQMAEDTPMEDVKIDQSDFMTRAASSSMLEIEAGKLAQEKGMSQQVKDYGKKMVADHTKASTDMKALAAKKSVVLPDSMSNEHMEKLNDLREKTGAEFDESYADLMVSSHEEAVSLFEDASNNQEDAEVKTFATTTLPVLRQHLDHAKKLDESMNKGNDNASTPRN</sequence>
<comment type="caution">
    <text evidence="3">The sequence shown here is derived from an EMBL/GenBank/DDBJ whole genome shotgun (WGS) entry which is preliminary data.</text>
</comment>
<protein>
    <submittedName>
        <fullName evidence="3">DUF4142 domain-containing protein</fullName>
    </submittedName>
</protein>